<dbReference type="UniPathway" id="UPA00391"/>
<evidence type="ECO:0000256" key="9">
    <source>
        <dbReference type="PIRNR" id="PIRNR006113"/>
    </source>
</evidence>
<sequence>MEIYKQFNIEAAHHLPNVPTGHKCARLHGHSFQVTIHVAGTVNEQMGWITDFADIKTAFAPLYEQLDHHYLNEIAGLENPTSENIARWIWQHLKPRLPNLWKITLQETCTSGCIYIGDN</sequence>
<keyword evidence="7 9" id="KW-0456">Lyase</keyword>
<dbReference type="STRING" id="40754.THII_3323"/>
<dbReference type="FunFam" id="3.30.479.10:FF:000001">
    <property type="entry name" value="6-carboxy-5,6,7,8-tetrahydropterin synthase"/>
    <property type="match status" value="1"/>
</dbReference>
<feature type="binding site" evidence="11">
    <location>
        <position position="30"/>
    </location>
    <ligand>
        <name>Zn(2+)</name>
        <dbReference type="ChEBI" id="CHEBI:29105"/>
    </ligand>
</feature>
<evidence type="ECO:0000313" key="12">
    <source>
        <dbReference type="EMBL" id="BAP57620.1"/>
    </source>
</evidence>
<feature type="binding site" evidence="11">
    <location>
        <position position="13"/>
    </location>
    <ligand>
        <name>Zn(2+)</name>
        <dbReference type="ChEBI" id="CHEBI:29105"/>
    </ligand>
</feature>
<comment type="pathway">
    <text evidence="1 9">Purine metabolism; 7-cyano-7-deazaguanine biosynthesis.</text>
</comment>
<evidence type="ECO:0000256" key="5">
    <source>
        <dbReference type="ARBA" id="ARBA00022785"/>
    </source>
</evidence>
<dbReference type="InterPro" id="IPR007115">
    <property type="entry name" value="6-PTP_synth/QueD"/>
</dbReference>
<evidence type="ECO:0000256" key="2">
    <source>
        <dbReference type="ARBA" id="ARBA00008900"/>
    </source>
</evidence>
<protein>
    <recommendedName>
        <fullName evidence="3 9">6-carboxy-5,6,7,8-tetrahydropterin synthase</fullName>
        <ecNumber evidence="9">4.-.-.-</ecNumber>
    </recommendedName>
</protein>
<dbReference type="KEGG" id="tig:THII_3323"/>
<organism evidence="12 13">
    <name type="scientific">Thioploca ingrica</name>
    <dbReference type="NCBI Taxonomy" id="40754"/>
    <lineage>
        <taxon>Bacteria</taxon>
        <taxon>Pseudomonadati</taxon>
        <taxon>Pseudomonadota</taxon>
        <taxon>Gammaproteobacteria</taxon>
        <taxon>Thiotrichales</taxon>
        <taxon>Thiotrichaceae</taxon>
        <taxon>Thioploca</taxon>
    </lineage>
</organism>
<keyword evidence="4 9" id="KW-0479">Metal-binding</keyword>
<keyword evidence="13" id="KW-1185">Reference proteome</keyword>
<dbReference type="PIRSF" id="PIRSF006113">
    <property type="entry name" value="PTP_synth"/>
    <property type="match status" value="1"/>
</dbReference>
<evidence type="ECO:0000256" key="7">
    <source>
        <dbReference type="ARBA" id="ARBA00023239"/>
    </source>
</evidence>
<evidence type="ECO:0000256" key="3">
    <source>
        <dbReference type="ARBA" id="ARBA00018141"/>
    </source>
</evidence>
<dbReference type="PANTHER" id="PTHR12589">
    <property type="entry name" value="PYRUVOYL TETRAHYDROBIOPTERIN SYNTHASE"/>
    <property type="match status" value="1"/>
</dbReference>
<dbReference type="PANTHER" id="PTHR12589:SF7">
    <property type="entry name" value="6-PYRUVOYL TETRAHYDROBIOPTERIN SYNTHASE"/>
    <property type="match status" value="1"/>
</dbReference>
<comment type="catalytic activity">
    <reaction evidence="8 9">
        <text>7,8-dihydroneopterin 3'-triphosphate + H2O = 6-carboxy-5,6,7,8-tetrahydropterin + triphosphate + acetaldehyde + 2 H(+)</text>
        <dbReference type="Rhea" id="RHEA:27966"/>
        <dbReference type="ChEBI" id="CHEBI:15343"/>
        <dbReference type="ChEBI" id="CHEBI:15377"/>
        <dbReference type="ChEBI" id="CHEBI:15378"/>
        <dbReference type="ChEBI" id="CHEBI:18036"/>
        <dbReference type="ChEBI" id="CHEBI:58462"/>
        <dbReference type="ChEBI" id="CHEBI:61032"/>
        <dbReference type="EC" id="4.1.2.50"/>
    </reaction>
</comment>
<accession>A0A090APW6</accession>
<evidence type="ECO:0000256" key="4">
    <source>
        <dbReference type="ARBA" id="ARBA00022723"/>
    </source>
</evidence>
<dbReference type="GO" id="GO:0008616">
    <property type="term" value="P:tRNA queuosine(34) biosynthetic process"/>
    <property type="evidence" value="ECO:0007669"/>
    <property type="project" value="UniProtKB-KW"/>
</dbReference>
<dbReference type="OrthoDB" id="9804698at2"/>
<evidence type="ECO:0000256" key="6">
    <source>
        <dbReference type="ARBA" id="ARBA00022833"/>
    </source>
</evidence>
<evidence type="ECO:0000256" key="10">
    <source>
        <dbReference type="PIRSR" id="PIRSR006113-1"/>
    </source>
</evidence>
<comment type="similarity">
    <text evidence="2 9">Belongs to the PTPS family. QueD subfamily.</text>
</comment>
<feature type="active site" description="Proton acceptor" evidence="10">
    <location>
        <position position="24"/>
    </location>
</feature>
<comment type="cofactor">
    <cofactor evidence="9 11">
        <name>Zn(2+)</name>
        <dbReference type="ChEBI" id="CHEBI:29105"/>
    </cofactor>
    <text evidence="9 11">Binds 1 zinc ion per subunit.</text>
</comment>
<dbReference type="HOGENOM" id="CLU_111016_6_1_6"/>
<proteinExistence type="inferred from homology"/>
<dbReference type="EMBL" id="AP014633">
    <property type="protein sequence ID" value="BAP57620.1"/>
    <property type="molecule type" value="Genomic_DNA"/>
</dbReference>
<dbReference type="Pfam" id="PF01242">
    <property type="entry name" value="PTPS"/>
    <property type="match status" value="1"/>
</dbReference>
<reference evidence="12 13" key="1">
    <citation type="journal article" date="2014" name="ISME J.">
        <title>Ecophysiology of Thioploca ingrica as revealed by the complete genome sequence supplemented with proteomic evidence.</title>
        <authorList>
            <person name="Kojima H."/>
            <person name="Ogura Y."/>
            <person name="Yamamoto N."/>
            <person name="Togashi T."/>
            <person name="Mori H."/>
            <person name="Watanabe T."/>
            <person name="Nemoto F."/>
            <person name="Kurokawa K."/>
            <person name="Hayashi T."/>
            <person name="Fukui M."/>
        </authorList>
    </citation>
    <scope>NUCLEOTIDE SEQUENCE [LARGE SCALE GENOMIC DNA]</scope>
</reference>
<dbReference type="AlphaFoldDB" id="A0A090APW6"/>
<dbReference type="Gene3D" id="3.30.479.10">
    <property type="entry name" value="6-pyruvoyl tetrahydropterin synthase/QueD"/>
    <property type="match status" value="1"/>
</dbReference>
<keyword evidence="6 9" id="KW-0862">Zinc</keyword>
<feature type="binding site" evidence="11">
    <location>
        <position position="28"/>
    </location>
    <ligand>
        <name>Zn(2+)</name>
        <dbReference type="ChEBI" id="CHEBI:29105"/>
    </ligand>
</feature>
<dbReference type="EC" id="4.-.-.-" evidence="9"/>
<gene>
    <name evidence="12" type="ORF">THII_3323</name>
</gene>
<keyword evidence="5 9" id="KW-0671">Queuosine biosynthesis</keyword>
<evidence type="ECO:0000256" key="11">
    <source>
        <dbReference type="PIRSR" id="PIRSR006113-2"/>
    </source>
</evidence>
<name>A0A090APW6_9GAMM</name>
<evidence type="ECO:0000313" key="13">
    <source>
        <dbReference type="Proteomes" id="UP000031623"/>
    </source>
</evidence>
<feature type="active site" description="Charge relay system" evidence="10">
    <location>
        <position position="68"/>
    </location>
</feature>
<dbReference type="InterPro" id="IPR038418">
    <property type="entry name" value="6-PTP_synth/QueD_sf"/>
</dbReference>
<dbReference type="NCBIfam" id="TIGR03367">
    <property type="entry name" value="queuosine_QueD"/>
    <property type="match status" value="1"/>
</dbReference>
<dbReference type="Proteomes" id="UP000031623">
    <property type="component" value="Chromosome"/>
</dbReference>
<evidence type="ECO:0000256" key="8">
    <source>
        <dbReference type="ARBA" id="ARBA00048807"/>
    </source>
</evidence>
<dbReference type="GO" id="GO:0070497">
    <property type="term" value="F:6-carboxytetrahydropterin synthase activity"/>
    <property type="evidence" value="ECO:0007669"/>
    <property type="project" value="UniProtKB-EC"/>
</dbReference>
<feature type="active site" description="Charge relay system" evidence="10">
    <location>
        <position position="107"/>
    </location>
</feature>
<dbReference type="GO" id="GO:0046872">
    <property type="term" value="F:metal ion binding"/>
    <property type="evidence" value="ECO:0007669"/>
    <property type="project" value="UniProtKB-KW"/>
</dbReference>
<dbReference type="SUPFAM" id="SSF55620">
    <property type="entry name" value="Tetrahydrobiopterin biosynthesis enzymes-like"/>
    <property type="match status" value="1"/>
</dbReference>
<evidence type="ECO:0000256" key="1">
    <source>
        <dbReference type="ARBA" id="ARBA00005061"/>
    </source>
</evidence>